<name>A0ABY8EF28_9FIRM</name>
<dbReference type="InterPro" id="IPR058533">
    <property type="entry name" value="Cation_efflux_TM"/>
</dbReference>
<feature type="domain" description="Cation efflux protein cytoplasmic" evidence="9">
    <location>
        <begin position="211"/>
        <end position="287"/>
    </location>
</feature>
<sequence length="301" mass="33000">METRYEESTSVTIKSIIINIVLTVIKLVAGFFGNSNAMLADGMHSASDIATSVGVLIGNNISKKPQDREHNYGHEKAETLVAFVLSLVLLFVGAEIGLNSFKLLFNLDKVKTPNMLPLIVGIVSILFKEYQYYITIKVANKINSPSLKADAWHHRSDSLSTIGALIGIIGAMLGFKILDPLAGVVVSLFVIKVGLEILMSSSNELMDYSIEKEEESKLNNIAMNTDGVCNVKSFKSRRHGAMAYIDLTICVDGTISVFDGHEIAHNVEENIMDSSDNIKAVIVHVEPKKNCCEKCNHKTKI</sequence>
<feature type="transmembrane region" description="Helical" evidence="7">
    <location>
        <begin position="12"/>
        <end position="32"/>
    </location>
</feature>
<keyword evidence="5 7" id="KW-1133">Transmembrane helix</keyword>
<proteinExistence type="inferred from homology"/>
<dbReference type="EMBL" id="CP120733">
    <property type="protein sequence ID" value="WFD10480.1"/>
    <property type="molecule type" value="Genomic_DNA"/>
</dbReference>
<keyword evidence="4 7" id="KW-0812">Transmembrane</keyword>
<organism evidence="10 11">
    <name type="scientific">Tepidibacter hydrothermalis</name>
    <dbReference type="NCBI Taxonomy" id="3036126"/>
    <lineage>
        <taxon>Bacteria</taxon>
        <taxon>Bacillati</taxon>
        <taxon>Bacillota</taxon>
        <taxon>Clostridia</taxon>
        <taxon>Peptostreptococcales</taxon>
        <taxon>Peptostreptococcaceae</taxon>
        <taxon>Tepidibacter</taxon>
    </lineage>
</organism>
<dbReference type="SUPFAM" id="SSF160240">
    <property type="entry name" value="Cation efflux protein cytoplasmic domain-like"/>
    <property type="match status" value="1"/>
</dbReference>
<dbReference type="InterPro" id="IPR050291">
    <property type="entry name" value="CDF_Transporter"/>
</dbReference>
<dbReference type="PANTHER" id="PTHR43840">
    <property type="entry name" value="MITOCHONDRIAL METAL TRANSPORTER 1-RELATED"/>
    <property type="match status" value="1"/>
</dbReference>
<feature type="transmembrane region" description="Helical" evidence="7">
    <location>
        <begin position="79"/>
        <end position="98"/>
    </location>
</feature>
<dbReference type="RefSeq" id="WP_277732447.1">
    <property type="nucleotide sequence ID" value="NZ_CP120733.1"/>
</dbReference>
<dbReference type="InterPro" id="IPR036837">
    <property type="entry name" value="Cation_efflux_CTD_sf"/>
</dbReference>
<evidence type="ECO:0000256" key="7">
    <source>
        <dbReference type="SAM" id="Phobius"/>
    </source>
</evidence>
<evidence type="ECO:0000259" key="9">
    <source>
        <dbReference type="Pfam" id="PF16916"/>
    </source>
</evidence>
<evidence type="ECO:0000256" key="1">
    <source>
        <dbReference type="ARBA" id="ARBA00004141"/>
    </source>
</evidence>
<evidence type="ECO:0000256" key="4">
    <source>
        <dbReference type="ARBA" id="ARBA00022692"/>
    </source>
</evidence>
<comment type="similarity">
    <text evidence="2">Belongs to the cation diffusion facilitator (CDF) transporter (TC 2.A.4) family.</text>
</comment>
<dbReference type="Pfam" id="PF01545">
    <property type="entry name" value="Cation_efflux"/>
    <property type="match status" value="1"/>
</dbReference>
<evidence type="ECO:0000259" key="8">
    <source>
        <dbReference type="Pfam" id="PF01545"/>
    </source>
</evidence>
<evidence type="ECO:0000256" key="3">
    <source>
        <dbReference type="ARBA" id="ARBA00022448"/>
    </source>
</evidence>
<evidence type="ECO:0000256" key="6">
    <source>
        <dbReference type="ARBA" id="ARBA00023136"/>
    </source>
</evidence>
<dbReference type="PANTHER" id="PTHR43840:SF15">
    <property type="entry name" value="MITOCHONDRIAL METAL TRANSPORTER 1-RELATED"/>
    <property type="match status" value="1"/>
</dbReference>
<feature type="domain" description="Cation efflux protein transmembrane" evidence="8">
    <location>
        <begin position="15"/>
        <end position="206"/>
    </location>
</feature>
<comment type="subcellular location">
    <subcellularLocation>
        <location evidence="1">Membrane</location>
        <topology evidence="1">Multi-pass membrane protein</topology>
    </subcellularLocation>
</comment>
<evidence type="ECO:0000313" key="10">
    <source>
        <dbReference type="EMBL" id="WFD10480.1"/>
    </source>
</evidence>
<evidence type="ECO:0000313" key="11">
    <source>
        <dbReference type="Proteomes" id="UP001222800"/>
    </source>
</evidence>
<keyword evidence="6 7" id="KW-0472">Membrane</keyword>
<keyword evidence="11" id="KW-1185">Reference proteome</keyword>
<dbReference type="SUPFAM" id="SSF161111">
    <property type="entry name" value="Cation efflux protein transmembrane domain-like"/>
    <property type="match status" value="1"/>
</dbReference>
<dbReference type="NCBIfam" id="TIGR01297">
    <property type="entry name" value="CDF"/>
    <property type="match status" value="1"/>
</dbReference>
<evidence type="ECO:0000256" key="5">
    <source>
        <dbReference type="ARBA" id="ARBA00022989"/>
    </source>
</evidence>
<protein>
    <submittedName>
        <fullName evidence="10">Cation diffusion facilitator family transporter</fullName>
    </submittedName>
</protein>
<reference evidence="10 11" key="1">
    <citation type="submission" date="2023-03" db="EMBL/GenBank/DDBJ databases">
        <title>Complete genome sequence of Tepidibacter sp. SWIR-1, isolated from a deep-sea hydrothermal vent.</title>
        <authorList>
            <person name="Li X."/>
        </authorList>
    </citation>
    <scope>NUCLEOTIDE SEQUENCE [LARGE SCALE GENOMIC DNA]</scope>
    <source>
        <strain evidence="10 11">SWIR-1</strain>
    </source>
</reference>
<feature type="transmembrane region" description="Helical" evidence="7">
    <location>
        <begin position="118"/>
        <end position="136"/>
    </location>
</feature>
<accession>A0ABY8EF28</accession>
<dbReference type="Proteomes" id="UP001222800">
    <property type="component" value="Chromosome"/>
</dbReference>
<dbReference type="InterPro" id="IPR027469">
    <property type="entry name" value="Cation_efflux_TMD_sf"/>
</dbReference>
<dbReference type="InterPro" id="IPR027470">
    <property type="entry name" value="Cation_efflux_CTD"/>
</dbReference>
<dbReference type="Pfam" id="PF16916">
    <property type="entry name" value="ZT_dimer"/>
    <property type="match status" value="1"/>
</dbReference>
<gene>
    <name evidence="10" type="ORF">P4S50_19825</name>
</gene>
<dbReference type="InterPro" id="IPR002524">
    <property type="entry name" value="Cation_efflux"/>
</dbReference>
<dbReference type="Gene3D" id="3.30.70.1350">
    <property type="entry name" value="Cation efflux protein, cytoplasmic domain"/>
    <property type="match status" value="1"/>
</dbReference>
<keyword evidence="3" id="KW-0813">Transport</keyword>
<evidence type="ECO:0000256" key="2">
    <source>
        <dbReference type="ARBA" id="ARBA00008114"/>
    </source>
</evidence>
<dbReference type="Gene3D" id="1.20.1510.10">
    <property type="entry name" value="Cation efflux protein transmembrane domain"/>
    <property type="match status" value="1"/>
</dbReference>